<keyword evidence="2" id="KW-1185">Reference proteome</keyword>
<dbReference type="AlphaFoldDB" id="A0A1Q6DV97"/>
<keyword evidence="1" id="KW-0255">Endonuclease</keyword>
<keyword evidence="1" id="KW-0540">Nuclease</keyword>
<dbReference type="EMBL" id="MSDW01000001">
    <property type="protein sequence ID" value="OKY78284.1"/>
    <property type="molecule type" value="Genomic_DNA"/>
</dbReference>
<comment type="caution">
    <text evidence="1">The sequence shown here is derived from an EMBL/GenBank/DDBJ whole genome shotgun (WGS) entry which is preliminary data.</text>
</comment>
<keyword evidence="1" id="KW-0378">Hydrolase</keyword>
<dbReference type="GO" id="GO:0004519">
    <property type="term" value="F:endonuclease activity"/>
    <property type="evidence" value="ECO:0007669"/>
    <property type="project" value="UniProtKB-KW"/>
</dbReference>
<sequence>MDPISEKDFMETYSRYDKPTDILKEYRETMNHQNKSSYKLSRELNIPRGRIREWKSGSKPDFIKGLEKARKLELVDIGFSSDRFREINKLVSWVFSGGSINKWYAPSFSIENKQKQKLFQEIAGELGFEYELIRENKADKATEARLKNHQSIIGRALVALGAPIGTQKTNGLTLPTYLKNKKCPIEIKKDFTGIYLINRGFHDRDNGMIRFREKRSKEYLKELCNLFKEATNKKVSLSEKNLIIHGNPNELSLLPGFSSYF</sequence>
<evidence type="ECO:0000313" key="2">
    <source>
        <dbReference type="Proteomes" id="UP000185744"/>
    </source>
</evidence>
<reference evidence="1" key="1">
    <citation type="submission" date="2016-12" db="EMBL/GenBank/DDBJ databases">
        <title>Discovery of methanogenic haloarchaea.</title>
        <authorList>
            <person name="Sorokin D.Y."/>
            <person name="Makarova K.S."/>
            <person name="Abbas B."/>
            <person name="Ferrer M."/>
            <person name="Golyshin P.N."/>
        </authorList>
    </citation>
    <scope>NUCLEOTIDE SEQUENCE [LARGE SCALE GENOMIC DNA]</scope>
    <source>
        <strain evidence="1">HMET1</strain>
    </source>
</reference>
<protein>
    <submittedName>
        <fullName evidence="1">Inactivated LAGLIDADG family endonuclease and N-terminal HTH domain</fullName>
    </submittedName>
</protein>
<name>A0A1Q6DV97_METT1</name>
<gene>
    <name evidence="1" type="ORF">BTN85_0771</name>
</gene>
<dbReference type="InParanoid" id="A0A1Q6DV97"/>
<dbReference type="Proteomes" id="UP000185744">
    <property type="component" value="Unassembled WGS sequence"/>
</dbReference>
<organism evidence="1 2">
    <name type="scientific">Methanohalarchaeum thermophilum</name>
    <dbReference type="NCBI Taxonomy" id="1903181"/>
    <lineage>
        <taxon>Archaea</taxon>
        <taxon>Methanobacteriati</taxon>
        <taxon>Methanobacteriota</taxon>
        <taxon>Methanonatronarchaeia</taxon>
        <taxon>Methanonatronarchaeales</taxon>
        <taxon>Methanonatronarchaeaceae</taxon>
        <taxon>Candidatus Methanohalarchaeum</taxon>
    </lineage>
</organism>
<dbReference type="STRING" id="1903181.BTN85_0771"/>
<proteinExistence type="predicted"/>
<accession>A0A1Q6DV97</accession>
<evidence type="ECO:0000313" key="1">
    <source>
        <dbReference type="EMBL" id="OKY78284.1"/>
    </source>
</evidence>